<dbReference type="RefSeq" id="WP_011341117.1">
    <property type="nucleotide sequence ID" value="NC_007498.2"/>
</dbReference>
<dbReference type="InterPro" id="IPR036873">
    <property type="entry name" value="Rhodanese-like_dom_sf"/>
</dbReference>
<dbReference type="InterPro" id="IPR052367">
    <property type="entry name" value="Thiosulfate_ST/Rhodanese-like"/>
</dbReference>
<dbReference type="PANTHER" id="PTHR45431">
    <property type="entry name" value="RHODANESE-LIKE DOMAIN-CONTAINING PROTEIN 15, CHLOROPLASTIC"/>
    <property type="match status" value="1"/>
</dbReference>
<dbReference type="AlphaFoldDB" id="Q3A4S2"/>
<dbReference type="EMBL" id="CP000142">
    <property type="protein sequence ID" value="ABA88635.1"/>
    <property type="molecule type" value="Genomic_DNA"/>
</dbReference>
<evidence type="ECO:0000313" key="2">
    <source>
        <dbReference type="EMBL" id="ABA88635.1"/>
    </source>
</evidence>
<proteinExistence type="predicted"/>
<keyword evidence="3" id="KW-1185">Reference proteome</keyword>
<dbReference type="SMART" id="SM00450">
    <property type="entry name" value="RHOD"/>
    <property type="match status" value="1"/>
</dbReference>
<dbReference type="OrthoDB" id="5471138at2"/>
<evidence type="ECO:0000313" key="3">
    <source>
        <dbReference type="Proteomes" id="UP000002534"/>
    </source>
</evidence>
<sequence length="133" mass="14638">MLWFVAWFGLAGVCSAGGYTSYPLTGELVASGITIVDIRTEPEWLETGVVAGSVLQTFYRKDRSYDLEGFIAELRRHVEPGQEFAILCRRGNRSARVSAMLTDRGFGSVINLSGGIQAARKNGVHLEPYAPRR</sequence>
<accession>Q3A4S2</accession>
<dbReference type="Proteomes" id="UP000002534">
    <property type="component" value="Chromosome"/>
</dbReference>
<name>Q3A4S2_SYNC1</name>
<dbReference type="STRING" id="338963.Pcar_1389"/>
<dbReference type="HOGENOM" id="CLU_089574_10_2_7"/>
<dbReference type="InterPro" id="IPR001763">
    <property type="entry name" value="Rhodanese-like_dom"/>
</dbReference>
<dbReference type="Gene3D" id="3.40.250.10">
    <property type="entry name" value="Rhodanese-like domain"/>
    <property type="match status" value="1"/>
</dbReference>
<gene>
    <name evidence="2" type="ordered locus">Pcar_1389</name>
</gene>
<protein>
    <submittedName>
        <fullName evidence="2">Rhodanese homology domain superfamily protein</fullName>
    </submittedName>
</protein>
<evidence type="ECO:0000259" key="1">
    <source>
        <dbReference type="PROSITE" id="PS50206"/>
    </source>
</evidence>
<dbReference type="eggNOG" id="COG0607">
    <property type="taxonomic scope" value="Bacteria"/>
</dbReference>
<dbReference type="PROSITE" id="PS50206">
    <property type="entry name" value="RHODANESE_3"/>
    <property type="match status" value="1"/>
</dbReference>
<feature type="domain" description="Rhodanese" evidence="1">
    <location>
        <begin position="29"/>
        <end position="128"/>
    </location>
</feature>
<reference evidence="3" key="1">
    <citation type="submission" date="2005-10" db="EMBL/GenBank/DDBJ databases">
        <title>Complete sequence of Pelobacter carbinolicus DSM 2380.</title>
        <authorList>
            <person name="Copeland A."/>
            <person name="Lucas S."/>
            <person name="Lapidus A."/>
            <person name="Barry K."/>
            <person name="Detter J.C."/>
            <person name="Glavina T."/>
            <person name="Hammon N."/>
            <person name="Israni S."/>
            <person name="Pitluck S."/>
            <person name="Chertkov O."/>
            <person name="Schmutz J."/>
            <person name="Larimer F."/>
            <person name="Land M."/>
            <person name="Kyrpides N."/>
            <person name="Ivanova N."/>
            <person name="Richardson P."/>
        </authorList>
    </citation>
    <scope>NUCLEOTIDE SEQUENCE [LARGE SCALE GENOMIC DNA]</scope>
    <source>
        <strain evidence="3">DSM 2380 / NBRC 103641 / GraBd1</strain>
    </source>
</reference>
<dbReference type="Pfam" id="PF00581">
    <property type="entry name" value="Rhodanese"/>
    <property type="match status" value="1"/>
</dbReference>
<dbReference type="SUPFAM" id="SSF52821">
    <property type="entry name" value="Rhodanese/Cell cycle control phosphatase"/>
    <property type="match status" value="1"/>
</dbReference>
<dbReference type="KEGG" id="pca:Pcar_1389"/>
<organism evidence="2 3">
    <name type="scientific">Syntrophotalea carbinolica (strain DSM 2380 / NBRC 103641 / GraBd1)</name>
    <name type="common">Pelobacter carbinolicus</name>
    <dbReference type="NCBI Taxonomy" id="338963"/>
    <lineage>
        <taxon>Bacteria</taxon>
        <taxon>Pseudomonadati</taxon>
        <taxon>Thermodesulfobacteriota</taxon>
        <taxon>Desulfuromonadia</taxon>
        <taxon>Desulfuromonadales</taxon>
        <taxon>Syntrophotaleaceae</taxon>
        <taxon>Syntrophotalea</taxon>
    </lineage>
</organism>
<reference evidence="2 3" key="2">
    <citation type="journal article" date="2012" name="BMC Genomics">
        <title>The genome of Pelobacter carbinolicus reveals surprising metabolic capabilities and physiological features.</title>
        <authorList>
            <person name="Aklujkar M."/>
            <person name="Haveman S.A."/>
            <person name="Didonato R.Jr."/>
            <person name="Chertkov O."/>
            <person name="Han C.S."/>
            <person name="Land M.L."/>
            <person name="Brown P."/>
            <person name="Lovley D.R."/>
        </authorList>
    </citation>
    <scope>NUCLEOTIDE SEQUENCE [LARGE SCALE GENOMIC DNA]</scope>
    <source>
        <strain evidence="3">DSM 2380 / NBRC 103641 / GraBd1</strain>
    </source>
</reference>
<dbReference type="PANTHER" id="PTHR45431:SF3">
    <property type="entry name" value="RHODANESE-LIKE DOMAIN-CONTAINING PROTEIN 15, CHLOROPLASTIC"/>
    <property type="match status" value="1"/>
</dbReference>